<evidence type="ECO:0000313" key="2">
    <source>
        <dbReference type="Proteomes" id="UP000062260"/>
    </source>
</evidence>
<dbReference type="Pfam" id="PF17836">
    <property type="entry name" value="PglD_N"/>
    <property type="match status" value="1"/>
</dbReference>
<reference evidence="2" key="2">
    <citation type="submission" date="2016-01" db="EMBL/GenBank/DDBJ databases">
        <title>Six Aerococcus type strain genome sequencing and assembly using PacBio and Illumina Hiseq.</title>
        <authorList>
            <person name="Carkaci D."/>
            <person name="Dargis R."/>
            <person name="Nielsen X.C."/>
            <person name="Skovgaard O."/>
            <person name="Fuursted K."/>
            <person name="Christensen J.J."/>
        </authorList>
    </citation>
    <scope>NUCLEOTIDE SEQUENCE [LARGE SCALE GENOMIC DNA]</scope>
    <source>
        <strain evidence="2">CCUG42038B</strain>
    </source>
</reference>
<dbReference type="InterPro" id="IPR050179">
    <property type="entry name" value="Trans_hexapeptide_repeat"/>
</dbReference>
<name>A0A0X8FMM8_9LACT</name>
<dbReference type="SUPFAM" id="SSF51161">
    <property type="entry name" value="Trimeric LpxA-like enzymes"/>
    <property type="match status" value="1"/>
</dbReference>
<dbReference type="Gene3D" id="2.160.10.10">
    <property type="entry name" value="Hexapeptide repeat proteins"/>
    <property type="match status" value="1"/>
</dbReference>
<organism evidence="1 2">
    <name type="scientific">Aerococcus urinaehominis</name>
    <dbReference type="NCBI Taxonomy" id="128944"/>
    <lineage>
        <taxon>Bacteria</taxon>
        <taxon>Bacillati</taxon>
        <taxon>Bacillota</taxon>
        <taxon>Bacilli</taxon>
        <taxon>Lactobacillales</taxon>
        <taxon>Aerococcaceae</taxon>
        <taxon>Aerococcus</taxon>
    </lineage>
</organism>
<proteinExistence type="predicted"/>
<reference evidence="1 2" key="1">
    <citation type="journal article" date="2016" name="Genome Announc.">
        <title>Complete Genome Sequences of Aerococcus christensenii CCUG 28831T, Aerococcus sanguinicola CCUG 43001T, Aerococcus urinae CCUG 36881T, Aerococcus urinaeequi CCUG 28094T, Aerococcus urinaehominis CCUG 42038 BT, and Aerococcus viridans CCUG 4311T.</title>
        <authorList>
            <person name="Carkaci D."/>
            <person name="Dargis R."/>
            <person name="Nielsen X.C."/>
            <person name="Skovgaard O."/>
            <person name="Fuursted K."/>
            <person name="Christensen J.J."/>
        </authorList>
    </citation>
    <scope>NUCLEOTIDE SEQUENCE [LARGE SCALE GENOMIC DNA]</scope>
    <source>
        <strain evidence="1 2">CCUG42038B</strain>
    </source>
</reference>
<dbReference type="Proteomes" id="UP000062260">
    <property type="component" value="Chromosome"/>
</dbReference>
<dbReference type="PANTHER" id="PTHR43300:SF7">
    <property type="entry name" value="UDP-N-ACETYLBACILLOSAMINE N-ACETYLTRANSFERASE"/>
    <property type="match status" value="1"/>
</dbReference>
<dbReference type="KEGG" id="auh:AWM75_07795"/>
<dbReference type="AlphaFoldDB" id="A0A0X8FMM8"/>
<protein>
    <submittedName>
        <fullName evidence="1">Shikimate dehydrogenase</fullName>
    </submittedName>
</protein>
<gene>
    <name evidence="1" type="ORF">AWM75_07795</name>
</gene>
<dbReference type="STRING" id="128944.AWM75_07795"/>
<dbReference type="NCBIfam" id="TIGR03570">
    <property type="entry name" value="NeuD_NnaD"/>
    <property type="match status" value="1"/>
</dbReference>
<keyword evidence="2" id="KW-1185">Reference proteome</keyword>
<dbReference type="InterPro" id="IPR011004">
    <property type="entry name" value="Trimer_LpxA-like_sf"/>
</dbReference>
<evidence type="ECO:0000313" key="1">
    <source>
        <dbReference type="EMBL" id="AMB99874.1"/>
    </source>
</evidence>
<dbReference type="InterPro" id="IPR018357">
    <property type="entry name" value="Hexapep_transf_CS"/>
</dbReference>
<dbReference type="PROSITE" id="PS00101">
    <property type="entry name" value="HEXAPEP_TRANSFERASES"/>
    <property type="match status" value="1"/>
</dbReference>
<dbReference type="OrthoDB" id="9794407at2"/>
<dbReference type="RefSeq" id="WP_067980498.1">
    <property type="nucleotide sequence ID" value="NZ_CP014163.1"/>
</dbReference>
<dbReference type="InterPro" id="IPR020019">
    <property type="entry name" value="AcTrfase_PglD-like"/>
</dbReference>
<dbReference type="PANTHER" id="PTHR43300">
    <property type="entry name" value="ACETYLTRANSFERASE"/>
    <property type="match status" value="1"/>
</dbReference>
<dbReference type="GO" id="GO:0016740">
    <property type="term" value="F:transferase activity"/>
    <property type="evidence" value="ECO:0007669"/>
    <property type="project" value="InterPro"/>
</dbReference>
<accession>A0A0X8FMM8</accession>
<dbReference type="CDD" id="cd03360">
    <property type="entry name" value="LbH_AT_putative"/>
    <property type="match status" value="1"/>
</dbReference>
<dbReference type="InterPro" id="IPR041561">
    <property type="entry name" value="PglD_N"/>
</dbReference>
<dbReference type="Gene3D" id="3.40.50.20">
    <property type="match status" value="1"/>
</dbReference>
<sequence length="208" mass="22555">MKKLYIIGAGGYAKSVLDSLSQYLYDFQGFIDDYKNGSHLGYPILGKNLDIIDDATDCRFFIAIGDNKKRAYWYNQLKEHEFKLINVIDSSAIVSNSAKLGEGCFIGKMAIVNAMVTIGNNCIINTKALVEHGVTLDNHINISTSTVINGDVHIQNGSFIGSSSVVNGQLTIGKETMVGSGAVVISDVKDYQTVVGVPARVIKERKNG</sequence>
<dbReference type="EMBL" id="CP014163">
    <property type="protein sequence ID" value="AMB99874.1"/>
    <property type="molecule type" value="Genomic_DNA"/>
</dbReference>